<name>A0A818TEE9_9BILA</name>
<proteinExistence type="predicted"/>
<reference evidence="1" key="1">
    <citation type="submission" date="2021-02" db="EMBL/GenBank/DDBJ databases">
        <authorList>
            <person name="Nowell W R."/>
        </authorList>
    </citation>
    <scope>NUCLEOTIDE SEQUENCE</scope>
</reference>
<comment type="caution">
    <text evidence="1">The sequence shown here is derived from an EMBL/GenBank/DDBJ whole genome shotgun (WGS) entry which is preliminary data.</text>
</comment>
<dbReference type="GO" id="GO:0003676">
    <property type="term" value="F:nucleic acid binding"/>
    <property type="evidence" value="ECO:0007669"/>
    <property type="project" value="InterPro"/>
</dbReference>
<protein>
    <submittedName>
        <fullName evidence="1">Uncharacterized protein</fullName>
    </submittedName>
</protein>
<sequence length="440" mass="51327">MRQSTFLHRQPIANPHERFLTRNMETCPTHLTGRKRTDWLKAGRKAQKNHQLLSTLDLFHWPASKYDSPIFIHRRTSEYHLYGIIHKISKVHLYTIDTEANKPTRQYPHSLPALIQIQAIHDENCSTVIIIEVQHLPPASSSLFHSIQQLCQMIFSSSNKIMAWGDVKKELGPFEDFNLFDLSQVSNTLDLQKYFTKLWNETHPHTPDCLARHQPVIDDCISDDILVCFVNSDDIDDEFNPHNPTEDYNTCICPTEIRPYKAKNAVWSLQKAVEFIFHQALDKSLTINFWSCGLDSHLHTWQTDTDKRTRQSLIAYAMNDLFASTNLYFHLNNTPSSSSNFTNPIHLNTIQFNTPFDLPLFLILADSHAKYFPPVITTSSYKLIIKSISGLQWYGRLPEIRHHQLCIQFNNQLHQQHAEQILTFTDFDEQSYYNWISHEH</sequence>
<evidence type="ECO:0000313" key="2">
    <source>
        <dbReference type="Proteomes" id="UP000663836"/>
    </source>
</evidence>
<dbReference type="InterPro" id="IPR036397">
    <property type="entry name" value="RNaseH_sf"/>
</dbReference>
<gene>
    <name evidence="1" type="ORF">JBS370_LOCUS8182</name>
</gene>
<accession>A0A818TEE9</accession>
<dbReference type="Gene3D" id="3.30.420.10">
    <property type="entry name" value="Ribonuclease H-like superfamily/Ribonuclease H"/>
    <property type="match status" value="1"/>
</dbReference>
<evidence type="ECO:0000313" key="1">
    <source>
        <dbReference type="EMBL" id="CAF3680738.1"/>
    </source>
</evidence>
<organism evidence="1 2">
    <name type="scientific">Rotaria sordida</name>
    <dbReference type="NCBI Taxonomy" id="392033"/>
    <lineage>
        <taxon>Eukaryota</taxon>
        <taxon>Metazoa</taxon>
        <taxon>Spiralia</taxon>
        <taxon>Gnathifera</taxon>
        <taxon>Rotifera</taxon>
        <taxon>Eurotatoria</taxon>
        <taxon>Bdelloidea</taxon>
        <taxon>Philodinida</taxon>
        <taxon>Philodinidae</taxon>
        <taxon>Rotaria</taxon>
    </lineage>
</organism>
<dbReference type="EMBL" id="CAJOBD010000510">
    <property type="protein sequence ID" value="CAF3680738.1"/>
    <property type="molecule type" value="Genomic_DNA"/>
</dbReference>
<dbReference type="Proteomes" id="UP000663836">
    <property type="component" value="Unassembled WGS sequence"/>
</dbReference>
<dbReference type="AlphaFoldDB" id="A0A818TEE9"/>